<sequence length="219" mass="25188">MVRSKPVIFLGPSLSREKARKILDADYRLPAKKGDLLQLILKEVNIVGLVDGYFLQDYPPTPIEVYNLVRKRNVKVFGSSSLGALRAVELGKYGMIGIGKIFRLFRDGILESDDEVAVTFTDYTNYKSEALIDIRYNLFLAQKYNIIDNSTGRSILKVSKQTYFPYRTYGDILDKCKSKYPEINSKIESFRDYILNNRKSLKERDAVRLLKHIKSICEP</sequence>
<gene>
    <name evidence="2" type="ORF">NMY3_01439</name>
</gene>
<dbReference type="InterPro" id="IPR012924">
    <property type="entry name" value="TfuA_core"/>
</dbReference>
<dbReference type="RefSeq" id="WP_196818073.1">
    <property type="nucleotide sequence ID" value="NZ_CP012850.1"/>
</dbReference>
<accession>A0A654LZ84</accession>
<dbReference type="OrthoDB" id="61834at2157"/>
<dbReference type="Pfam" id="PF07812">
    <property type="entry name" value="TfuA"/>
    <property type="match status" value="1"/>
</dbReference>
<dbReference type="AlphaFoldDB" id="A0A654LZ84"/>
<organism evidence="2 3">
    <name type="scientific">Candidatus Nitrosocosmicus oleophilus</name>
    <dbReference type="NCBI Taxonomy" id="1353260"/>
    <lineage>
        <taxon>Archaea</taxon>
        <taxon>Nitrososphaerota</taxon>
        <taxon>Nitrososphaeria</taxon>
        <taxon>Nitrososphaerales</taxon>
        <taxon>Nitrososphaeraceae</taxon>
        <taxon>Candidatus Nitrosocosmicus</taxon>
    </lineage>
</organism>
<dbReference type="GeneID" id="60421496"/>
<evidence type="ECO:0000313" key="3">
    <source>
        <dbReference type="Proteomes" id="UP000058925"/>
    </source>
</evidence>
<evidence type="ECO:0000313" key="2">
    <source>
        <dbReference type="EMBL" id="ALI35643.1"/>
    </source>
</evidence>
<feature type="domain" description="TfuA-like core" evidence="1">
    <location>
        <begin position="51"/>
        <end position="168"/>
    </location>
</feature>
<protein>
    <submittedName>
        <fullName evidence="2">TfuA-like protein</fullName>
    </submittedName>
</protein>
<keyword evidence="3" id="KW-1185">Reference proteome</keyword>
<dbReference type="Proteomes" id="UP000058925">
    <property type="component" value="Chromosome"/>
</dbReference>
<proteinExistence type="predicted"/>
<dbReference type="KEGG" id="taa:NMY3_01439"/>
<name>A0A654LZ84_9ARCH</name>
<reference evidence="3" key="1">
    <citation type="submission" date="2015-10" db="EMBL/GenBank/DDBJ databases">
        <title>Niche specialization of a soil ammonia-oxidizing archaeon, Candidatus Nitrosocosmicus oleophilus.</title>
        <authorList>
            <person name="Jung M.-Y."/>
            <person name="Rhee S.-K."/>
        </authorList>
    </citation>
    <scope>NUCLEOTIDE SEQUENCE [LARGE SCALE GENOMIC DNA]</scope>
    <source>
        <strain evidence="3">MY3</strain>
    </source>
</reference>
<evidence type="ECO:0000259" key="1">
    <source>
        <dbReference type="Pfam" id="PF07812"/>
    </source>
</evidence>
<dbReference type="EMBL" id="CP012850">
    <property type="protein sequence ID" value="ALI35643.1"/>
    <property type="molecule type" value="Genomic_DNA"/>
</dbReference>